<accession>A0A6V7RE32</accession>
<dbReference type="InterPro" id="IPR023753">
    <property type="entry name" value="FAD/NAD-binding_dom"/>
</dbReference>
<dbReference type="Proteomes" id="UP000589351">
    <property type="component" value="Unassembled WGS sequence"/>
</dbReference>
<organism evidence="8 9">
    <name type="scientific">Jeotgalicoccus meleagridis</name>
    <dbReference type="NCBI Taxonomy" id="2759181"/>
    <lineage>
        <taxon>Bacteria</taxon>
        <taxon>Bacillati</taxon>
        <taxon>Bacillota</taxon>
        <taxon>Bacilli</taxon>
        <taxon>Bacillales</taxon>
        <taxon>Staphylococcaceae</taxon>
        <taxon>Jeotgalicoccus</taxon>
    </lineage>
</organism>
<evidence type="ECO:0000256" key="3">
    <source>
        <dbReference type="ARBA" id="ARBA00022827"/>
    </source>
</evidence>
<keyword evidence="5 6" id="KW-0560">Oxidoreductase</keyword>
<dbReference type="EC" id="1.18.1.2" evidence="6"/>
<dbReference type="Pfam" id="PF07992">
    <property type="entry name" value="Pyr_redox_2"/>
    <property type="match status" value="1"/>
</dbReference>
<comment type="caution">
    <text evidence="6">Lacks conserved residue(s) required for the propagation of feature annotation.</text>
</comment>
<dbReference type="PANTHER" id="PTHR48105">
    <property type="entry name" value="THIOREDOXIN REDUCTASE 1-RELATED-RELATED"/>
    <property type="match status" value="1"/>
</dbReference>
<gene>
    <name evidence="8" type="ORF">JEODO184_00804</name>
</gene>
<feature type="binding site" evidence="6">
    <location>
        <position position="47"/>
    </location>
    <ligand>
        <name>FAD</name>
        <dbReference type="ChEBI" id="CHEBI:57692"/>
    </ligand>
</feature>
<evidence type="ECO:0000256" key="6">
    <source>
        <dbReference type="HAMAP-Rule" id="MF_01685"/>
    </source>
</evidence>
<comment type="catalytic activity">
    <reaction evidence="6">
        <text>2 reduced [2Fe-2S]-[ferredoxin] + NADP(+) + H(+) = 2 oxidized [2Fe-2S]-[ferredoxin] + NADPH</text>
        <dbReference type="Rhea" id="RHEA:20125"/>
        <dbReference type="Rhea" id="RHEA-COMP:10000"/>
        <dbReference type="Rhea" id="RHEA-COMP:10001"/>
        <dbReference type="ChEBI" id="CHEBI:15378"/>
        <dbReference type="ChEBI" id="CHEBI:33737"/>
        <dbReference type="ChEBI" id="CHEBI:33738"/>
        <dbReference type="ChEBI" id="CHEBI:57783"/>
        <dbReference type="ChEBI" id="CHEBI:58349"/>
        <dbReference type="EC" id="1.18.1.2"/>
    </reaction>
</comment>
<dbReference type="InterPro" id="IPR050097">
    <property type="entry name" value="Ferredoxin-NADP_redctase_2"/>
</dbReference>
<dbReference type="PRINTS" id="PR00469">
    <property type="entry name" value="PNDRDTASEII"/>
</dbReference>
<name>A0A6V7RE32_9STAP</name>
<dbReference type="HAMAP" id="MF_01685">
    <property type="entry name" value="FENR2"/>
    <property type="match status" value="1"/>
</dbReference>
<feature type="binding site" evidence="6">
    <location>
        <position position="287"/>
    </location>
    <ligand>
        <name>FAD</name>
        <dbReference type="ChEBI" id="CHEBI:57692"/>
    </ligand>
</feature>
<comment type="caution">
    <text evidence="8">The sequence shown here is derived from an EMBL/GenBank/DDBJ whole genome shotgun (WGS) entry which is preliminary data.</text>
</comment>
<feature type="binding site" evidence="6">
    <location>
        <position position="123"/>
    </location>
    <ligand>
        <name>FAD</name>
        <dbReference type="ChEBI" id="CHEBI:57692"/>
    </ligand>
</feature>
<evidence type="ECO:0000259" key="7">
    <source>
        <dbReference type="Pfam" id="PF07992"/>
    </source>
</evidence>
<proteinExistence type="inferred from homology"/>
<keyword evidence="9" id="KW-1185">Reference proteome</keyword>
<evidence type="ECO:0000256" key="5">
    <source>
        <dbReference type="ARBA" id="ARBA00023002"/>
    </source>
</evidence>
<dbReference type="Gene3D" id="3.50.50.60">
    <property type="entry name" value="FAD/NAD(P)-binding domain"/>
    <property type="match status" value="2"/>
</dbReference>
<evidence type="ECO:0000313" key="8">
    <source>
        <dbReference type="EMBL" id="CAD2075221.1"/>
    </source>
</evidence>
<dbReference type="EMBL" id="CAJEWD010000006">
    <property type="protein sequence ID" value="CAD2075221.1"/>
    <property type="molecule type" value="Genomic_DNA"/>
</dbReference>
<comment type="cofactor">
    <cofactor evidence="6">
        <name>FAD</name>
        <dbReference type="ChEBI" id="CHEBI:57692"/>
    </cofactor>
    <text evidence="6">Binds 1 FAD per subunit.</text>
</comment>
<evidence type="ECO:0000256" key="1">
    <source>
        <dbReference type="ARBA" id="ARBA00011738"/>
    </source>
</evidence>
<dbReference type="InterPro" id="IPR022890">
    <property type="entry name" value="Fd--NADP_Rdtase_type_2"/>
</dbReference>
<protein>
    <recommendedName>
        <fullName evidence="6">Ferredoxin--NADP reductase</fullName>
        <shortName evidence="6">FNR</shortName>
        <shortName evidence="6">Fd-NADP(+) reductase</shortName>
        <ecNumber evidence="6">1.18.1.2</ecNumber>
    </recommendedName>
</protein>
<comment type="subunit">
    <text evidence="1 6">Homodimer.</text>
</comment>
<dbReference type="AlphaFoldDB" id="A0A6V7RE32"/>
<evidence type="ECO:0000256" key="2">
    <source>
        <dbReference type="ARBA" id="ARBA00022630"/>
    </source>
</evidence>
<dbReference type="RefSeq" id="WP_185125339.1">
    <property type="nucleotide sequence ID" value="NZ_CAJEWD010000006.1"/>
</dbReference>
<evidence type="ECO:0000313" key="9">
    <source>
        <dbReference type="Proteomes" id="UP000589351"/>
    </source>
</evidence>
<evidence type="ECO:0000256" key="4">
    <source>
        <dbReference type="ARBA" id="ARBA00022857"/>
    </source>
</evidence>
<feature type="domain" description="FAD/NAD(P)-binding" evidence="7">
    <location>
        <begin position="6"/>
        <end position="305"/>
    </location>
</feature>
<keyword evidence="2 6" id="KW-0285">Flavoprotein</keyword>
<dbReference type="GO" id="GO:0050660">
    <property type="term" value="F:flavin adenine dinucleotide binding"/>
    <property type="evidence" value="ECO:0007669"/>
    <property type="project" value="UniProtKB-UniRule"/>
</dbReference>
<dbReference type="SUPFAM" id="SSF51905">
    <property type="entry name" value="FAD/NAD(P)-binding domain"/>
    <property type="match status" value="1"/>
</dbReference>
<reference evidence="8 9" key="1">
    <citation type="submission" date="2020-07" db="EMBL/GenBank/DDBJ databases">
        <authorList>
            <person name="Criscuolo A."/>
        </authorList>
    </citation>
    <scope>NUCLEOTIDE SEQUENCE [LARGE SCALE GENOMIC DNA]</scope>
    <source>
        <strain evidence="8">CIP111649</strain>
    </source>
</reference>
<dbReference type="PRINTS" id="PR00368">
    <property type="entry name" value="FADPNR"/>
</dbReference>
<feature type="binding site" evidence="6">
    <location>
        <position position="87"/>
    </location>
    <ligand>
        <name>FAD</name>
        <dbReference type="ChEBI" id="CHEBI:57692"/>
    </ligand>
</feature>
<dbReference type="GO" id="GO:0004324">
    <property type="term" value="F:ferredoxin-NADP+ reductase activity"/>
    <property type="evidence" value="ECO:0007669"/>
    <property type="project" value="UniProtKB-UniRule"/>
</dbReference>
<feature type="binding site" evidence="6">
    <location>
        <position position="35"/>
    </location>
    <ligand>
        <name>FAD</name>
        <dbReference type="ChEBI" id="CHEBI:57692"/>
    </ligand>
</feature>
<sequence>MSDNIYDVTVIGGGPAGLFSAFYAGLREMKTKIIDGQDQLGGKVHLYPQKMIWDIGGTEPLAAGDLIKKSISQGLTFDPDVVLNTTITNIRKEDSNYFTIETSEGEKHFSKAVIITIGGGGMISPVKLDVEGAERFEGKTLHYAVPDIMSFKDKKILITGGSYSAVDWANDLTPIAREIHIIYRGDDLTAHEAEVSRLKKNGVKIRTQSVVTGVIGEDNLEFVEIENKETGEVTNEAYDAIIVNHGYNQNNLLFRENHLGLNLENDFYIQASPTGITNVPGIYAAGDCIRYEGKVNLIAGAYSDAVNAVNNAKMYLDPKANKYAMVSSHNERFDEKNMEIMYKEEDA</sequence>
<keyword evidence="3 6" id="KW-0274">FAD</keyword>
<comment type="similarity">
    <text evidence="6">Belongs to the ferredoxin--NADP reductase type 2 family.</text>
</comment>
<dbReference type="InterPro" id="IPR036188">
    <property type="entry name" value="FAD/NAD-bd_sf"/>
</dbReference>
<keyword evidence="4 6" id="KW-0521">NADP</keyword>
<feature type="binding site" evidence="6">
    <location>
        <position position="328"/>
    </location>
    <ligand>
        <name>FAD</name>
        <dbReference type="ChEBI" id="CHEBI:57692"/>
    </ligand>
</feature>
<dbReference type="GO" id="GO:0050661">
    <property type="term" value="F:NADP binding"/>
    <property type="evidence" value="ECO:0007669"/>
    <property type="project" value="UniProtKB-UniRule"/>
</dbReference>
<feature type="binding site" evidence="6">
    <location>
        <position position="43"/>
    </location>
    <ligand>
        <name>FAD</name>
        <dbReference type="ChEBI" id="CHEBI:57692"/>
    </ligand>
</feature>